<dbReference type="InterPro" id="IPR013429">
    <property type="entry name" value="Regulatory_FmdB_Zinc_ribbon"/>
</dbReference>
<dbReference type="SMART" id="SM00834">
    <property type="entry name" value="CxxC_CXXC_SSSS"/>
    <property type="match status" value="1"/>
</dbReference>
<comment type="caution">
    <text evidence="3">The sequence shown here is derived from an EMBL/GenBank/DDBJ whole genome shotgun (WGS) entry which is preliminary data.</text>
</comment>
<dbReference type="PANTHER" id="PTHR34404:SF2">
    <property type="entry name" value="CONSERVED SERINE RICH PROTEIN"/>
    <property type="match status" value="1"/>
</dbReference>
<dbReference type="NCBIfam" id="TIGR02605">
    <property type="entry name" value="CxxC_CxxC_SSSS"/>
    <property type="match status" value="1"/>
</dbReference>
<sequence>MPIYEYQCFECKKIMEVIQKSDDPAPICHGAMKRLVSNTSFILKGTGWYVTDYGHKKKPKPSADKKPSTGKKV</sequence>
<name>A0A0F8ZMH3_9ZZZZ</name>
<proteinExistence type="predicted"/>
<accession>A0A0F8ZMH3</accession>
<evidence type="ECO:0000259" key="2">
    <source>
        <dbReference type="SMART" id="SM00834"/>
    </source>
</evidence>
<protein>
    <recommendedName>
        <fullName evidence="2">Putative regulatory protein FmdB zinc ribbon domain-containing protein</fullName>
    </recommendedName>
</protein>
<feature type="region of interest" description="Disordered" evidence="1">
    <location>
        <begin position="53"/>
        <end position="73"/>
    </location>
</feature>
<dbReference type="Pfam" id="PF09723">
    <property type="entry name" value="Zn_ribbon_8"/>
    <property type="match status" value="1"/>
</dbReference>
<dbReference type="PANTHER" id="PTHR34404">
    <property type="entry name" value="REGULATORY PROTEIN, FMDB FAMILY"/>
    <property type="match status" value="1"/>
</dbReference>
<dbReference type="EMBL" id="LAZR01050510">
    <property type="protein sequence ID" value="KKK87200.1"/>
    <property type="molecule type" value="Genomic_DNA"/>
</dbReference>
<gene>
    <name evidence="3" type="ORF">LCGC14_2755650</name>
</gene>
<evidence type="ECO:0000313" key="3">
    <source>
        <dbReference type="EMBL" id="KKK87200.1"/>
    </source>
</evidence>
<evidence type="ECO:0000256" key="1">
    <source>
        <dbReference type="SAM" id="MobiDB-lite"/>
    </source>
</evidence>
<reference evidence="3" key="1">
    <citation type="journal article" date="2015" name="Nature">
        <title>Complex archaea that bridge the gap between prokaryotes and eukaryotes.</title>
        <authorList>
            <person name="Spang A."/>
            <person name="Saw J.H."/>
            <person name="Jorgensen S.L."/>
            <person name="Zaremba-Niedzwiedzka K."/>
            <person name="Martijn J."/>
            <person name="Lind A.E."/>
            <person name="van Eijk R."/>
            <person name="Schleper C."/>
            <person name="Guy L."/>
            <person name="Ettema T.J."/>
        </authorList>
    </citation>
    <scope>NUCLEOTIDE SEQUENCE</scope>
</reference>
<organism evidence="3">
    <name type="scientific">marine sediment metagenome</name>
    <dbReference type="NCBI Taxonomy" id="412755"/>
    <lineage>
        <taxon>unclassified sequences</taxon>
        <taxon>metagenomes</taxon>
        <taxon>ecological metagenomes</taxon>
    </lineage>
</organism>
<feature type="domain" description="Putative regulatory protein FmdB zinc ribbon" evidence="2">
    <location>
        <begin position="1"/>
        <end position="37"/>
    </location>
</feature>
<dbReference type="AlphaFoldDB" id="A0A0F8ZMH3"/>